<dbReference type="RefSeq" id="WP_074598175.1">
    <property type="nucleotide sequence ID" value="NZ_FNHF01000001.1"/>
</dbReference>
<dbReference type="PROSITE" id="PS50975">
    <property type="entry name" value="ATP_GRASP"/>
    <property type="match status" value="1"/>
</dbReference>
<dbReference type="GO" id="GO:0005524">
    <property type="term" value="F:ATP binding"/>
    <property type="evidence" value="ECO:0007669"/>
    <property type="project" value="UniProtKB-UniRule"/>
</dbReference>
<dbReference type="Pfam" id="PF14398">
    <property type="entry name" value="ATPgrasp_YheCD"/>
    <property type="match status" value="1"/>
</dbReference>
<evidence type="ECO:0000259" key="2">
    <source>
        <dbReference type="PROSITE" id="PS50975"/>
    </source>
</evidence>
<keyword evidence="4" id="KW-1185">Reference proteome</keyword>
<evidence type="ECO:0000256" key="1">
    <source>
        <dbReference type="PROSITE-ProRule" id="PRU00409"/>
    </source>
</evidence>
<keyword evidence="1" id="KW-0067">ATP-binding</keyword>
<accession>A0A1G9PQW0</accession>
<organism evidence="3 4">
    <name type="scientific">Sediminibacillus halophilus</name>
    <dbReference type="NCBI Taxonomy" id="482461"/>
    <lineage>
        <taxon>Bacteria</taxon>
        <taxon>Bacillati</taxon>
        <taxon>Bacillota</taxon>
        <taxon>Bacilli</taxon>
        <taxon>Bacillales</taxon>
        <taxon>Bacillaceae</taxon>
        <taxon>Sediminibacillus</taxon>
    </lineage>
</organism>
<dbReference type="AlphaFoldDB" id="A0A1G9PQW0"/>
<dbReference type="Gene3D" id="3.30.470.20">
    <property type="entry name" value="ATP-grasp fold, B domain"/>
    <property type="match status" value="1"/>
</dbReference>
<keyword evidence="1" id="KW-0547">Nucleotide-binding</keyword>
<protein>
    <submittedName>
        <fullName evidence="3">YheC/D like ATP-grasp</fullName>
    </submittedName>
</protein>
<proteinExistence type="predicted"/>
<dbReference type="EMBL" id="FNHF01000001">
    <property type="protein sequence ID" value="SDM01079.1"/>
    <property type="molecule type" value="Genomic_DNA"/>
</dbReference>
<dbReference type="SUPFAM" id="SSF56059">
    <property type="entry name" value="Glutathione synthetase ATP-binding domain-like"/>
    <property type="match status" value="1"/>
</dbReference>
<dbReference type="GO" id="GO:0046872">
    <property type="term" value="F:metal ion binding"/>
    <property type="evidence" value="ECO:0007669"/>
    <property type="project" value="InterPro"/>
</dbReference>
<evidence type="ECO:0000313" key="4">
    <source>
        <dbReference type="Proteomes" id="UP000182347"/>
    </source>
</evidence>
<reference evidence="4" key="1">
    <citation type="submission" date="2016-10" db="EMBL/GenBank/DDBJ databases">
        <authorList>
            <person name="Varghese N."/>
            <person name="Submissions S."/>
        </authorList>
    </citation>
    <scope>NUCLEOTIDE SEQUENCE [LARGE SCALE GENOMIC DNA]</scope>
    <source>
        <strain evidence="4">CGMCC 1.6199</strain>
    </source>
</reference>
<dbReference type="Proteomes" id="UP000182347">
    <property type="component" value="Unassembled WGS sequence"/>
</dbReference>
<dbReference type="InterPro" id="IPR026838">
    <property type="entry name" value="YheC/D"/>
</dbReference>
<gene>
    <name evidence="3" type="ORF">SAMN05216244_1528</name>
</gene>
<feature type="domain" description="ATP-grasp" evidence="2">
    <location>
        <begin position="202"/>
        <end position="431"/>
    </location>
</feature>
<dbReference type="InterPro" id="IPR011761">
    <property type="entry name" value="ATP-grasp"/>
</dbReference>
<evidence type="ECO:0000313" key="3">
    <source>
        <dbReference type="EMBL" id="SDM01079.1"/>
    </source>
</evidence>
<sequence length="443" mass="51385">METFKIKFYPGNHSRMIVPYRHLEKFQDTTEIQYGPIHSPVETLVHDKDTETLYISSRLKGVLNLHKSSSFTVNFQKNRCIILLTMGIFTAGFSGNHFLTDERSPIFLRLIRAGEKIGMQALIFGHQHIDRDNAHIHAFYFENGSWKQGRFPIPKVIYNRIPNRKTEHHPEVIRAKSTLTEQAVLFNNSFFNKWEIYQYMMKDPACSFLVPETILHPSEKKIETMLKKYNVYIKPIHGSRGNGIIKCRNLPAGELECHYYLEDKPQVNRYEKPAAFFQQHFPNGMEGYIAQQEIDLVQKRKSPLDFRVHVNKNHRNSWEVPLICAKFAGKGSLTTHVKRGGKVLLVEEVFGEEEGKKLKKRLESMALLVAGKIDKNYPTTIGEIGIDFGIDKEGRVWLFEVNSKPGYGFLQHPKLQEHAETVLAFPFQFAFYLTNLQERLNKE</sequence>
<name>A0A1G9PQW0_9BACI</name>
<dbReference type="STRING" id="482461.SAMN05216244_1528"/>